<dbReference type="InterPro" id="IPR001647">
    <property type="entry name" value="HTH_TetR"/>
</dbReference>
<dbReference type="Gene3D" id="1.10.357.10">
    <property type="entry name" value="Tetracycline Repressor, domain 2"/>
    <property type="match status" value="1"/>
</dbReference>
<feature type="domain" description="HTH tetR-type" evidence="3">
    <location>
        <begin position="3"/>
        <end position="63"/>
    </location>
</feature>
<dbReference type="Pfam" id="PF00440">
    <property type="entry name" value="TetR_N"/>
    <property type="match status" value="1"/>
</dbReference>
<dbReference type="PANTHER" id="PTHR43479:SF11">
    <property type="entry name" value="ACREF_ENVCD OPERON REPRESSOR-RELATED"/>
    <property type="match status" value="1"/>
</dbReference>
<dbReference type="PRINTS" id="PR00455">
    <property type="entry name" value="HTHTETR"/>
</dbReference>
<dbReference type="InterPro" id="IPR050624">
    <property type="entry name" value="HTH-type_Tx_Regulator"/>
</dbReference>
<dbReference type="PROSITE" id="PS01081">
    <property type="entry name" value="HTH_TETR_1"/>
    <property type="match status" value="1"/>
</dbReference>
<dbReference type="Pfam" id="PF17935">
    <property type="entry name" value="TetR_C_27"/>
    <property type="match status" value="1"/>
</dbReference>
<evidence type="ECO:0000256" key="2">
    <source>
        <dbReference type="PROSITE-ProRule" id="PRU00335"/>
    </source>
</evidence>
<proteinExistence type="predicted"/>
<dbReference type="InterPro" id="IPR023772">
    <property type="entry name" value="DNA-bd_HTH_TetR-type_CS"/>
</dbReference>
<evidence type="ECO:0000313" key="4">
    <source>
        <dbReference type="EMBL" id="USJ21442.1"/>
    </source>
</evidence>
<dbReference type="AlphaFoldDB" id="A0A9Q9D7V9"/>
<feature type="DNA-binding region" description="H-T-H motif" evidence="2">
    <location>
        <begin position="26"/>
        <end position="45"/>
    </location>
</feature>
<dbReference type="PROSITE" id="PS50977">
    <property type="entry name" value="HTH_TETR_2"/>
    <property type="match status" value="1"/>
</dbReference>
<dbReference type="SUPFAM" id="SSF46689">
    <property type="entry name" value="Homeodomain-like"/>
    <property type="match status" value="1"/>
</dbReference>
<reference evidence="4" key="1">
    <citation type="journal article" date="2022" name="Front. Microbiol.">
        <title>Feed Insects as a Reservoir of Granadaene-Producing Lactococci.</title>
        <authorList>
            <person name="Neuzil-Bunesova V."/>
            <person name="Ramirez Garcia A."/>
            <person name="Modrackova N."/>
            <person name="Makovska M."/>
            <person name="Sabolova M."/>
            <person name="Sproer C."/>
            <person name="Bunk B."/>
            <person name="Blom J."/>
            <person name="Schwab C."/>
        </authorList>
    </citation>
    <scope>NUCLEOTIDE SEQUENCE</scope>
    <source>
        <strain evidence="4">I4/6O</strain>
    </source>
</reference>
<evidence type="ECO:0000313" key="5">
    <source>
        <dbReference type="Proteomes" id="UP001056730"/>
    </source>
</evidence>
<accession>A0A9Q9D7V9</accession>
<protein>
    <submittedName>
        <fullName evidence="4">TetR/AcrR family transcriptional regulator</fullName>
    </submittedName>
</protein>
<dbReference type="PANTHER" id="PTHR43479">
    <property type="entry name" value="ACREF/ENVCD OPERON REPRESSOR-RELATED"/>
    <property type="match status" value="1"/>
</dbReference>
<keyword evidence="1 2" id="KW-0238">DNA-binding</keyword>
<dbReference type="KEGG" id="lfo:LMK00_05435"/>
<dbReference type="EMBL" id="CP086395">
    <property type="protein sequence ID" value="USJ21442.1"/>
    <property type="molecule type" value="Genomic_DNA"/>
</dbReference>
<evidence type="ECO:0000259" key="3">
    <source>
        <dbReference type="PROSITE" id="PS50977"/>
    </source>
</evidence>
<name>A0A9Q9D7V9_9LACT</name>
<dbReference type="InterPro" id="IPR009057">
    <property type="entry name" value="Homeodomain-like_sf"/>
</dbReference>
<sequence>MKKLTQELILDVTEQLIYEKGMNKTTLNDIAHHLGVSHPALYKHFLNKEELFQTLALRWLEETSRTLFDWEPNSFSIKDNLHDWLWLFVTSKKNLFENDQKMFILYTDYIENNDKLIESHLHKLAKKVSEISGLNMEMGSAIITTFTYFHNPYFAQRWHKTTYQKNFENVYQLICMQLD</sequence>
<evidence type="ECO:0000256" key="1">
    <source>
        <dbReference type="ARBA" id="ARBA00023125"/>
    </source>
</evidence>
<dbReference type="GO" id="GO:0003677">
    <property type="term" value="F:DNA binding"/>
    <property type="evidence" value="ECO:0007669"/>
    <property type="project" value="UniProtKB-UniRule"/>
</dbReference>
<dbReference type="Proteomes" id="UP001056730">
    <property type="component" value="Chromosome"/>
</dbReference>
<dbReference type="InterPro" id="IPR041478">
    <property type="entry name" value="TetR_C_27"/>
</dbReference>
<organism evidence="4 5">
    <name type="scientific">Lactococcus formosensis</name>
    <dbReference type="NCBI Taxonomy" id="1281486"/>
    <lineage>
        <taxon>Bacteria</taxon>
        <taxon>Bacillati</taxon>
        <taxon>Bacillota</taxon>
        <taxon>Bacilli</taxon>
        <taxon>Lactobacillales</taxon>
        <taxon>Streptococcaceae</taxon>
        <taxon>Lactococcus</taxon>
    </lineage>
</organism>
<dbReference type="RefSeq" id="WP_252175894.1">
    <property type="nucleotide sequence ID" value="NZ_CP086395.1"/>
</dbReference>
<gene>
    <name evidence="4" type="ORF">LMK00_05435</name>
</gene>